<dbReference type="GO" id="GO:0006506">
    <property type="term" value="P:GPI anchor biosynthetic process"/>
    <property type="evidence" value="ECO:0007669"/>
    <property type="project" value="TreeGrafter"/>
</dbReference>
<organism evidence="2 3">
    <name type="scientific">Sphingobacterium siyangense</name>
    <dbReference type="NCBI Taxonomy" id="459529"/>
    <lineage>
        <taxon>Bacteria</taxon>
        <taxon>Pseudomonadati</taxon>
        <taxon>Bacteroidota</taxon>
        <taxon>Sphingobacteriia</taxon>
        <taxon>Sphingobacteriales</taxon>
        <taxon>Sphingobacteriaceae</taxon>
        <taxon>Sphingobacterium</taxon>
    </lineage>
</organism>
<gene>
    <name evidence="2" type="ORF">BCY89_13260</name>
</gene>
<dbReference type="Pfam" id="PF03372">
    <property type="entry name" value="Exo_endo_phos"/>
    <property type="match status" value="1"/>
</dbReference>
<dbReference type="InterPro" id="IPR051916">
    <property type="entry name" value="GPI-anchor_lipid_remodeler"/>
</dbReference>
<dbReference type="Gene3D" id="3.60.10.10">
    <property type="entry name" value="Endonuclease/exonuclease/phosphatase"/>
    <property type="match status" value="1"/>
</dbReference>
<dbReference type="PANTHER" id="PTHR14859">
    <property type="entry name" value="CALCOFLUOR WHITE HYPERSENSITIVE PROTEIN PRECURSOR"/>
    <property type="match status" value="1"/>
</dbReference>
<dbReference type="EMBL" id="MCAQ01000026">
    <property type="protein sequence ID" value="RKF33291.1"/>
    <property type="molecule type" value="Genomic_DNA"/>
</dbReference>
<dbReference type="RefSeq" id="WP_147420946.1">
    <property type="nucleotide sequence ID" value="NZ_MCAQ01000026.1"/>
</dbReference>
<dbReference type="GO" id="GO:0003824">
    <property type="term" value="F:catalytic activity"/>
    <property type="evidence" value="ECO:0007669"/>
    <property type="project" value="InterPro"/>
</dbReference>
<dbReference type="Proteomes" id="UP000286402">
    <property type="component" value="Unassembled WGS sequence"/>
</dbReference>
<evidence type="ECO:0000313" key="2">
    <source>
        <dbReference type="EMBL" id="RKF33291.1"/>
    </source>
</evidence>
<feature type="domain" description="Endonuclease/exonuclease/phosphatase" evidence="1">
    <location>
        <begin position="38"/>
        <end position="261"/>
    </location>
</feature>
<reference evidence="2 3" key="1">
    <citation type="submission" date="2016-07" db="EMBL/GenBank/DDBJ databases">
        <title>Genome analysis of Sphingobacterium siyangense T12B17.</title>
        <authorList>
            <person name="Xu D."/>
            <person name="Su Y."/>
            <person name="Zheng S."/>
        </authorList>
    </citation>
    <scope>NUCLEOTIDE SEQUENCE [LARGE SCALE GENOMIC DNA]</scope>
    <source>
        <strain evidence="2 3">T12B17</strain>
    </source>
</reference>
<dbReference type="InterPro" id="IPR036691">
    <property type="entry name" value="Endo/exonu/phosph_ase_sf"/>
</dbReference>
<dbReference type="AlphaFoldDB" id="A0A420FK37"/>
<dbReference type="InterPro" id="IPR005135">
    <property type="entry name" value="Endo/exonuclease/phosphatase"/>
</dbReference>
<keyword evidence="3" id="KW-1185">Reference proteome</keyword>
<sequence>MRHYILACLAILHFSCSKSSSDSPSIEPEKKETTVKVMTYNIYGARTGGIPDLKVIAEVIKRADPDLLALQEVDKFTDRNKNNGDIAKELALLTGMNYFFAKAINIQNGEYGDAVLSKLPIKEQVAYNLEVDPTLGGERRSVAKILIEKNNKAFYFISTHFDHLSDERNRIKQANDFVSLAKSFDKPVIIGADLNCLPTSNPMDILRKYFSVGCLNGNCDQFTFPTTGANRTIDYLLYAPINAISPKAYSVYTWANKESDHFPVLATFKIN</sequence>
<accession>A0A420FK37</accession>
<proteinExistence type="predicted"/>
<dbReference type="GO" id="GO:0016020">
    <property type="term" value="C:membrane"/>
    <property type="evidence" value="ECO:0007669"/>
    <property type="project" value="GOC"/>
</dbReference>
<dbReference type="PANTHER" id="PTHR14859:SF15">
    <property type="entry name" value="ENDONUCLEASE_EXONUCLEASE_PHOSPHATASE DOMAIN-CONTAINING PROTEIN"/>
    <property type="match status" value="1"/>
</dbReference>
<dbReference type="SUPFAM" id="SSF56219">
    <property type="entry name" value="DNase I-like"/>
    <property type="match status" value="1"/>
</dbReference>
<protein>
    <recommendedName>
        <fullName evidence="1">Endonuclease/exonuclease/phosphatase domain-containing protein</fullName>
    </recommendedName>
</protein>
<evidence type="ECO:0000313" key="3">
    <source>
        <dbReference type="Proteomes" id="UP000286402"/>
    </source>
</evidence>
<name>A0A420FK37_9SPHI</name>
<evidence type="ECO:0000259" key="1">
    <source>
        <dbReference type="Pfam" id="PF03372"/>
    </source>
</evidence>
<comment type="caution">
    <text evidence="2">The sequence shown here is derived from an EMBL/GenBank/DDBJ whole genome shotgun (WGS) entry which is preliminary data.</text>
</comment>